<dbReference type="InterPro" id="IPR052607">
    <property type="entry name" value="CEP104-like"/>
</dbReference>
<keyword evidence="4" id="KW-1185">Reference proteome</keyword>
<dbReference type="PANTHER" id="PTHR13371">
    <property type="entry name" value="GLYCINE-, GLUTAMATE-, THIENYLCYCLOHEXYLPIPERIDINE-BINDING PROTEIN"/>
    <property type="match status" value="1"/>
</dbReference>
<evidence type="ECO:0000313" key="4">
    <source>
        <dbReference type="Proteomes" id="UP000747542"/>
    </source>
</evidence>
<comment type="caution">
    <text evidence="3">The sequence shown here is derived from an EMBL/GenBank/DDBJ whole genome shotgun (WGS) entry which is preliminary data.</text>
</comment>
<dbReference type="Pfam" id="PF21038">
    <property type="entry name" value="CEP104_N"/>
    <property type="match status" value="1"/>
</dbReference>
<dbReference type="EMBL" id="JAHLQT010032460">
    <property type="protein sequence ID" value="KAG7159741.1"/>
    <property type="molecule type" value="Genomic_DNA"/>
</dbReference>
<feature type="domain" description="Centrosomal protein CEP104 N-terminal" evidence="2">
    <location>
        <begin position="3"/>
        <end position="49"/>
    </location>
</feature>
<dbReference type="Proteomes" id="UP000747542">
    <property type="component" value="Unassembled WGS sequence"/>
</dbReference>
<accession>A0A8J5MQ79</accession>
<dbReference type="GO" id="GO:0005929">
    <property type="term" value="C:cilium"/>
    <property type="evidence" value="ECO:0007669"/>
    <property type="project" value="TreeGrafter"/>
</dbReference>
<dbReference type="InterPro" id="IPR048739">
    <property type="entry name" value="CEP104_N"/>
</dbReference>
<organism evidence="3 4">
    <name type="scientific">Homarus americanus</name>
    <name type="common">American lobster</name>
    <dbReference type="NCBI Taxonomy" id="6706"/>
    <lineage>
        <taxon>Eukaryota</taxon>
        <taxon>Metazoa</taxon>
        <taxon>Ecdysozoa</taxon>
        <taxon>Arthropoda</taxon>
        <taxon>Crustacea</taxon>
        <taxon>Multicrustacea</taxon>
        <taxon>Malacostraca</taxon>
        <taxon>Eumalacostraca</taxon>
        <taxon>Eucarida</taxon>
        <taxon>Decapoda</taxon>
        <taxon>Pleocyemata</taxon>
        <taxon>Astacidea</taxon>
        <taxon>Nephropoidea</taxon>
        <taxon>Nephropidae</taxon>
        <taxon>Homarus</taxon>
    </lineage>
</organism>
<protein>
    <submittedName>
        <fullName evidence="3">Centrosomal protein of 104 kDa-like</fullName>
    </submittedName>
</protein>
<sequence>MTTNTQFKARELKSVTVRCTGTFLKLVLHKNHVNRINLYNQIGLVALNAKSNEVEANNNSVSPDGEGGQVPGGRQQEVPLYHDLAFAMYVGTLEDQERFEYANKLRAAVTQLRTAGERLGKYEIEKRHAIDTENYERAKVKKQQAEEYREQVYKALGIEELLERKGVCLFLGTELFILCVVVW</sequence>
<dbReference type="PANTHER" id="PTHR13371:SF0">
    <property type="entry name" value="CENTROSOMAL PROTEIN OF 104 KDA"/>
    <property type="match status" value="1"/>
</dbReference>
<evidence type="ECO:0000259" key="2">
    <source>
        <dbReference type="Pfam" id="PF21038"/>
    </source>
</evidence>
<reference evidence="3" key="1">
    <citation type="journal article" date="2021" name="Sci. Adv.">
        <title>The American lobster genome reveals insights on longevity, neural, and immune adaptations.</title>
        <authorList>
            <person name="Polinski J.M."/>
            <person name="Zimin A.V."/>
            <person name="Clark K.F."/>
            <person name="Kohn A.B."/>
            <person name="Sadowski N."/>
            <person name="Timp W."/>
            <person name="Ptitsyn A."/>
            <person name="Khanna P."/>
            <person name="Romanova D.Y."/>
            <person name="Williams P."/>
            <person name="Greenwood S.J."/>
            <person name="Moroz L.L."/>
            <person name="Walt D.R."/>
            <person name="Bodnar A.G."/>
        </authorList>
    </citation>
    <scope>NUCLEOTIDE SEQUENCE</scope>
    <source>
        <strain evidence="3">GMGI-L3</strain>
    </source>
</reference>
<feature type="region of interest" description="Disordered" evidence="1">
    <location>
        <begin position="55"/>
        <end position="74"/>
    </location>
</feature>
<dbReference type="AlphaFoldDB" id="A0A8J5MQ79"/>
<gene>
    <name evidence="3" type="primary">CEP104-L</name>
    <name evidence="3" type="ORF">Hamer_G026187</name>
</gene>
<proteinExistence type="predicted"/>
<evidence type="ECO:0000313" key="3">
    <source>
        <dbReference type="EMBL" id="KAG7159741.1"/>
    </source>
</evidence>
<evidence type="ECO:0000256" key="1">
    <source>
        <dbReference type="SAM" id="MobiDB-lite"/>
    </source>
</evidence>
<name>A0A8J5MQ79_HOMAM</name>